<feature type="compositionally biased region" description="Basic and acidic residues" evidence="1">
    <location>
        <begin position="405"/>
        <end position="423"/>
    </location>
</feature>
<dbReference type="PANTHER" id="PTHR22736">
    <property type="entry name" value="COILED-COIL DOMAIN-CONTAINING PROTEIN 66"/>
    <property type="match status" value="1"/>
</dbReference>
<evidence type="ECO:0000313" key="4">
    <source>
        <dbReference type="Proteomes" id="UP001164746"/>
    </source>
</evidence>
<feature type="compositionally biased region" description="Low complexity" evidence="1">
    <location>
        <begin position="1067"/>
        <end position="1081"/>
    </location>
</feature>
<dbReference type="InterPro" id="IPR040467">
    <property type="entry name" value="CCDC66_dom"/>
</dbReference>
<feature type="region of interest" description="Disordered" evidence="1">
    <location>
        <begin position="938"/>
        <end position="1195"/>
    </location>
</feature>
<reference evidence="3" key="1">
    <citation type="submission" date="2022-11" db="EMBL/GenBank/DDBJ databases">
        <title>Centuries of genome instability and evolution in soft-shell clam transmissible cancer (bioRxiv).</title>
        <authorList>
            <person name="Hart S.F.M."/>
            <person name="Yonemitsu M.A."/>
            <person name="Giersch R.M."/>
            <person name="Beal B.F."/>
            <person name="Arriagada G."/>
            <person name="Davis B.W."/>
            <person name="Ostrander E.A."/>
            <person name="Goff S.P."/>
            <person name="Metzger M.J."/>
        </authorList>
    </citation>
    <scope>NUCLEOTIDE SEQUENCE</scope>
    <source>
        <strain evidence="3">MELC-2E11</strain>
        <tissue evidence="3">Siphon/mantle</tissue>
    </source>
</reference>
<evidence type="ECO:0000259" key="2">
    <source>
        <dbReference type="Pfam" id="PF15236"/>
    </source>
</evidence>
<feature type="compositionally biased region" description="Basic and acidic residues" evidence="1">
    <location>
        <begin position="231"/>
        <end position="249"/>
    </location>
</feature>
<feature type="compositionally biased region" description="Basic and acidic residues" evidence="1">
    <location>
        <begin position="634"/>
        <end position="685"/>
    </location>
</feature>
<protein>
    <submittedName>
        <fullName evidence="3">CCD66-like protein</fullName>
    </submittedName>
</protein>
<proteinExistence type="predicted"/>
<feature type="compositionally biased region" description="Basic and acidic residues" evidence="1">
    <location>
        <begin position="1150"/>
        <end position="1159"/>
    </location>
</feature>
<feature type="region of interest" description="Disordered" evidence="1">
    <location>
        <begin position="1"/>
        <end position="20"/>
    </location>
</feature>
<feature type="region of interest" description="Disordered" evidence="1">
    <location>
        <begin position="87"/>
        <end position="685"/>
    </location>
</feature>
<feature type="compositionally biased region" description="Basic and acidic residues" evidence="1">
    <location>
        <begin position="288"/>
        <end position="302"/>
    </location>
</feature>
<dbReference type="Pfam" id="PF15236">
    <property type="entry name" value="CCDC66"/>
    <property type="match status" value="1"/>
</dbReference>
<feature type="compositionally biased region" description="Polar residues" evidence="1">
    <location>
        <begin position="828"/>
        <end position="837"/>
    </location>
</feature>
<accession>A0ABY7FUR4</accession>
<feature type="compositionally biased region" description="Basic residues" evidence="1">
    <location>
        <begin position="10"/>
        <end position="20"/>
    </location>
</feature>
<feature type="compositionally biased region" description="Basic and acidic residues" evidence="1">
    <location>
        <begin position="136"/>
        <end position="159"/>
    </location>
</feature>
<name>A0ABY7FUR4_MYAAR</name>
<keyword evidence="4" id="KW-1185">Reference proteome</keyword>
<sequence length="1321" mass="152384">MSETETIPKKDRKFGYKQRNQRFQVRRFAGDDHHVETDLVSLTPDEPPPPPKPVKNFIKKNKAKVSTQKQDGTVTLTQEQLNAILRSVGKVAGGSENAVKISIEKKSRRKDDDYEDDDRPVRGKQRHRIDDDDEPVRDRGNKTRSKRDTDYNMEKDDNKRKPRRHQKTQEELDDEILNYNNSRPRIRLQGEDSDSEIPETRGRRNRSKHRDSDDEGIELDRKERTKKSERHRKDESFRERRRDRSRKESEEDEQDTSLNKDHADDENLQPSPRDKIGLPIDLSWRHMTKAERRRLEMARMKVDEDEEKKEEERLKQLNARYNPEVILKPQRHKGPRSDPSAKMTRTDIGRVTDLSNYTDGNRRGRHSRSPSPEDTPDVPSRHSPVDTSPKAHAKAPVGIPMRHMTLAEKKRLEWDRERVESKQLSHTGDYDPWGRPGAGAPLRTRSGHVAADYKGRQDMMHTSTIVEEGEASEQGTRQEERGSRPRGRSPPTQKHRAHSPPSQQLTQQGSSGAKDDQGAPNNNHLESAKERERKKWLAELEQQIEEKRLKDLSGKPRADEETWADKLGHSHRPTHFPDQPRDPGGGGAAVNASVDGAIGSLLPLESHRDVHSAPDGNQDGQSHIRGQNVPLDPTTKKELEDKRRRYLEHQDAVKAQVEEKERQRRQAREAKLREDMEEERKLQDERNLLKTQFEMEQQKSKQKEQQRQAQVNQLKAAMDEAQASALQEKYQRKMQHLEAGGHDTSKLREHLEGEITTRIEQLNTRRERDIKAARQLHDLQFWGLTPNEADEDVARQHGSVRARLTPRDRGDIMVVEPSHVPGLDLHTGRTQGQPNYTTRREPRDQRDAHDPATSVRHEPYQEDRVLTPSRFRHPAKPWSDPASPRREFGTQTGKLNDSAASLDGDDVSHLLNSHILSRDDSEVNIQYKFEKGKKVRVISAPKESLQRRGRKPKESRDARDPRAAPSHRGSVSPHEHHHEVVNQKMKEEQLKKKKIEQKLRRGPVKQGSRPMWGYKNPNLKKPQKQSEKDPFYDQKKKESEARRVKREHKLLALVEANKDIIPDYYVPPTQRTRSRSRSQSPYSDIEMASPRQATIKRRSKSHSPDSFRLPSNTDQLPGQSGAHGKHRRRESVSPPPHAHGHATPQEYAGEDNRSYDNRNKSPPVPAIRHKDSNRTAANAGYRKGGKYDDDDPLQVPVQNGEFVPFTRTVDILDPAKAEEPLPLSREATRVANARRKYYESLHPNQFGNRQYPLKDEHRPLPGNDPKNPLMNPGLVLEHPTSRQDQILVQLSTLKQSLMQRQRELETFSPTDLVRYNTDIKA</sequence>
<gene>
    <name evidence="3" type="ORF">MAR_011071</name>
</gene>
<feature type="region of interest" description="Disordered" evidence="1">
    <location>
        <begin position="28"/>
        <end position="74"/>
    </location>
</feature>
<dbReference type="Proteomes" id="UP001164746">
    <property type="component" value="Chromosome 14"/>
</dbReference>
<dbReference type="EMBL" id="CP111025">
    <property type="protein sequence ID" value="WAR25367.1"/>
    <property type="molecule type" value="Genomic_DNA"/>
</dbReference>
<evidence type="ECO:0000256" key="1">
    <source>
        <dbReference type="SAM" id="MobiDB-lite"/>
    </source>
</evidence>
<feature type="compositionally biased region" description="Basic and acidic residues" evidence="1">
    <location>
        <begin position="28"/>
        <end position="37"/>
    </location>
</feature>
<feature type="compositionally biased region" description="Basic and acidic residues" evidence="1">
    <location>
        <begin position="952"/>
        <end position="962"/>
    </location>
</feature>
<feature type="region of interest" description="Disordered" evidence="1">
    <location>
        <begin position="819"/>
        <end position="903"/>
    </location>
</feature>
<feature type="domain" description="CCDC66" evidence="2">
    <location>
        <begin position="616"/>
        <end position="746"/>
    </location>
</feature>
<feature type="compositionally biased region" description="Basic and acidic residues" evidence="1">
    <location>
        <begin position="1024"/>
        <end position="1042"/>
    </location>
</feature>
<feature type="compositionally biased region" description="Basic and acidic residues" evidence="1">
    <location>
        <begin position="102"/>
        <end position="112"/>
    </location>
</feature>
<feature type="compositionally biased region" description="Basic and acidic residues" evidence="1">
    <location>
        <begin position="973"/>
        <end position="990"/>
    </location>
</feature>
<feature type="compositionally biased region" description="Polar residues" evidence="1">
    <location>
        <begin position="500"/>
        <end position="511"/>
    </location>
</feature>
<feature type="compositionally biased region" description="Basic and acidic residues" evidence="1">
    <location>
        <begin position="526"/>
        <end position="568"/>
    </location>
</feature>
<feature type="compositionally biased region" description="Basic and acidic residues" evidence="1">
    <location>
        <begin position="838"/>
        <end position="865"/>
    </location>
</feature>
<feature type="compositionally biased region" description="Basic residues" evidence="1">
    <location>
        <begin position="991"/>
        <end position="1003"/>
    </location>
</feature>
<feature type="compositionally biased region" description="Polar residues" evidence="1">
    <location>
        <begin position="889"/>
        <end position="899"/>
    </location>
</feature>
<organism evidence="3 4">
    <name type="scientific">Mya arenaria</name>
    <name type="common">Soft-shell clam</name>
    <dbReference type="NCBI Taxonomy" id="6604"/>
    <lineage>
        <taxon>Eukaryota</taxon>
        <taxon>Metazoa</taxon>
        <taxon>Spiralia</taxon>
        <taxon>Lophotrochozoa</taxon>
        <taxon>Mollusca</taxon>
        <taxon>Bivalvia</taxon>
        <taxon>Autobranchia</taxon>
        <taxon>Heteroconchia</taxon>
        <taxon>Euheterodonta</taxon>
        <taxon>Imparidentia</taxon>
        <taxon>Neoheterodontei</taxon>
        <taxon>Myida</taxon>
        <taxon>Myoidea</taxon>
        <taxon>Myidae</taxon>
        <taxon>Mya</taxon>
    </lineage>
</organism>
<evidence type="ECO:0000313" key="3">
    <source>
        <dbReference type="EMBL" id="WAR25367.1"/>
    </source>
</evidence>
<dbReference type="InterPro" id="IPR039183">
    <property type="entry name" value="CCD66"/>
</dbReference>
<feature type="compositionally biased region" description="Polar residues" evidence="1">
    <location>
        <begin position="1109"/>
        <end position="1118"/>
    </location>
</feature>
<dbReference type="PANTHER" id="PTHR22736:SF2">
    <property type="entry name" value="COILED-COIL DOMAIN-CONTAINING PROTEIN 66"/>
    <property type="match status" value="1"/>
</dbReference>